<accession>A0A6A5XTV9</accession>
<keyword evidence="3" id="KW-1185">Reference proteome</keyword>
<dbReference type="Proteomes" id="UP000799778">
    <property type="component" value="Unassembled WGS sequence"/>
</dbReference>
<dbReference type="SUPFAM" id="SSF53474">
    <property type="entry name" value="alpha/beta-Hydrolases"/>
    <property type="match status" value="1"/>
</dbReference>
<dbReference type="AlphaFoldDB" id="A0A6A5XTV9"/>
<sequence length="532" mass="59095">MTGVIAPNNVVQFRAVPYATLPGRFQHSALLEDLSSTNRDFTKPGFACPQTWAPDAFVGGLLPGEPIPEADEFKSLIIQVNVPLEVLRSYSSGTPSSKIPVMLYLHGGGFVLGKIDGAHNTAFMVEQSIADKTPVIGASFQYRLGALGFLKTPQGDTNFGLYDQRNALLWVQKFIGGFGGDAARTTVFGESAGSMSICAHMLAAPPPSGPLFQRAILMSGVVGPMTAPVPFEEADELFDLLLKTLGIQETGQAGLDKAREVDVQAIVNATAHLSGVGQIFFPTHDEAWFGKTPVAWDRGLELLEQCEWVNDIVLGSTGFEGQSSFGIAAGVQPNHFIKALEEKIGKENANIVFEAYNIVPDMDPILFLTPAMRWLGDTLFDAPNHNLARLASRNPAKKLYRYVFDVRNPFPGHGLYQQAHHWVDVYFVFRSFLFRYPTQRLKNISNRHAQLWIEFANGKEPWTQYKYNGNTDEVIMVADERDEWSEKTVKAYEAVAEVRFERLEALTDSWKDERGKRFLPFRIEPLSSKKLT</sequence>
<dbReference type="PANTHER" id="PTHR43142">
    <property type="entry name" value="CARBOXYLIC ESTER HYDROLASE"/>
    <property type="match status" value="1"/>
</dbReference>
<reference evidence="2" key="1">
    <citation type="journal article" date="2020" name="Stud. Mycol.">
        <title>101 Dothideomycetes genomes: a test case for predicting lifestyles and emergence of pathogens.</title>
        <authorList>
            <person name="Haridas S."/>
            <person name="Albert R."/>
            <person name="Binder M."/>
            <person name="Bloem J."/>
            <person name="Labutti K."/>
            <person name="Salamov A."/>
            <person name="Andreopoulos B."/>
            <person name="Baker S."/>
            <person name="Barry K."/>
            <person name="Bills G."/>
            <person name="Bluhm B."/>
            <person name="Cannon C."/>
            <person name="Castanera R."/>
            <person name="Culley D."/>
            <person name="Daum C."/>
            <person name="Ezra D."/>
            <person name="Gonzalez J."/>
            <person name="Henrissat B."/>
            <person name="Kuo A."/>
            <person name="Liang C."/>
            <person name="Lipzen A."/>
            <person name="Lutzoni F."/>
            <person name="Magnuson J."/>
            <person name="Mondo S."/>
            <person name="Nolan M."/>
            <person name="Ohm R."/>
            <person name="Pangilinan J."/>
            <person name="Park H.-J."/>
            <person name="Ramirez L."/>
            <person name="Alfaro M."/>
            <person name="Sun H."/>
            <person name="Tritt A."/>
            <person name="Yoshinaga Y."/>
            <person name="Zwiers L.-H."/>
            <person name="Turgeon B."/>
            <person name="Goodwin S."/>
            <person name="Spatafora J."/>
            <person name="Crous P."/>
            <person name="Grigoriev I."/>
        </authorList>
    </citation>
    <scope>NUCLEOTIDE SEQUENCE</scope>
    <source>
        <strain evidence="2">CBS 175.79</strain>
    </source>
</reference>
<name>A0A6A5XTV9_9PLEO</name>
<dbReference type="Gene3D" id="3.40.50.1820">
    <property type="entry name" value="alpha/beta hydrolase"/>
    <property type="match status" value="1"/>
</dbReference>
<proteinExistence type="predicted"/>
<evidence type="ECO:0000313" key="3">
    <source>
        <dbReference type="Proteomes" id="UP000799778"/>
    </source>
</evidence>
<feature type="domain" description="Carboxylesterase type B" evidence="1">
    <location>
        <begin position="9"/>
        <end position="463"/>
    </location>
</feature>
<dbReference type="GeneID" id="54280907"/>
<dbReference type="GO" id="GO:0016787">
    <property type="term" value="F:hydrolase activity"/>
    <property type="evidence" value="ECO:0007669"/>
    <property type="project" value="UniProtKB-KW"/>
</dbReference>
<evidence type="ECO:0000259" key="1">
    <source>
        <dbReference type="Pfam" id="PF00135"/>
    </source>
</evidence>
<dbReference type="Pfam" id="PF00135">
    <property type="entry name" value="COesterase"/>
    <property type="match status" value="1"/>
</dbReference>
<organism evidence="2 3">
    <name type="scientific">Aaosphaeria arxii CBS 175.79</name>
    <dbReference type="NCBI Taxonomy" id="1450172"/>
    <lineage>
        <taxon>Eukaryota</taxon>
        <taxon>Fungi</taxon>
        <taxon>Dikarya</taxon>
        <taxon>Ascomycota</taxon>
        <taxon>Pezizomycotina</taxon>
        <taxon>Dothideomycetes</taxon>
        <taxon>Pleosporomycetidae</taxon>
        <taxon>Pleosporales</taxon>
        <taxon>Pleosporales incertae sedis</taxon>
        <taxon>Aaosphaeria</taxon>
    </lineage>
</organism>
<dbReference type="InterPro" id="IPR002018">
    <property type="entry name" value="CarbesteraseB"/>
</dbReference>
<evidence type="ECO:0000313" key="2">
    <source>
        <dbReference type="EMBL" id="KAF2016349.1"/>
    </source>
</evidence>
<dbReference type="RefSeq" id="XP_033384688.1">
    <property type="nucleotide sequence ID" value="XM_033523510.1"/>
</dbReference>
<dbReference type="InterPro" id="IPR029058">
    <property type="entry name" value="AB_hydrolase_fold"/>
</dbReference>
<keyword evidence="2" id="KW-0378">Hydrolase</keyword>
<dbReference type="OrthoDB" id="6846267at2759"/>
<protein>
    <submittedName>
        <fullName evidence="2">Alpha/beta-hydrolase</fullName>
    </submittedName>
</protein>
<gene>
    <name evidence="2" type="ORF">BU24DRAFT_347024</name>
</gene>
<dbReference type="PANTHER" id="PTHR43142:SF5">
    <property type="entry name" value="CARBOXYLIC ESTER HYDROLASE"/>
    <property type="match status" value="1"/>
</dbReference>
<dbReference type="EMBL" id="ML978069">
    <property type="protein sequence ID" value="KAF2016349.1"/>
    <property type="molecule type" value="Genomic_DNA"/>
</dbReference>